<dbReference type="PANTHER" id="PTHR43767">
    <property type="entry name" value="LONG-CHAIN-FATTY-ACID--COA LIGASE"/>
    <property type="match status" value="1"/>
</dbReference>
<dbReference type="InterPro" id="IPR020845">
    <property type="entry name" value="AMP-binding_CS"/>
</dbReference>
<dbReference type="PROSITE" id="PS00455">
    <property type="entry name" value="AMP_BINDING"/>
    <property type="match status" value="1"/>
</dbReference>
<dbReference type="Pfam" id="PF00501">
    <property type="entry name" value="AMP-binding"/>
    <property type="match status" value="1"/>
</dbReference>
<dbReference type="Gene3D" id="3.30.300.30">
    <property type="match status" value="1"/>
</dbReference>
<dbReference type="InterPro" id="IPR050237">
    <property type="entry name" value="ATP-dep_AMP-bd_enzyme"/>
</dbReference>
<dbReference type="Gene3D" id="3.40.50.12780">
    <property type="entry name" value="N-terminal domain of ligase-like"/>
    <property type="match status" value="1"/>
</dbReference>
<dbReference type="InterPro" id="IPR025110">
    <property type="entry name" value="AMP-bd_C"/>
</dbReference>
<dbReference type="Proteomes" id="UP001081071">
    <property type="component" value="Unassembled WGS sequence"/>
</dbReference>
<dbReference type="InterPro" id="IPR042099">
    <property type="entry name" value="ANL_N_sf"/>
</dbReference>
<name>A0ABT4M7I1_9NOCA</name>
<keyword evidence="4" id="KW-1185">Reference proteome</keyword>
<evidence type="ECO:0000259" key="2">
    <source>
        <dbReference type="Pfam" id="PF13193"/>
    </source>
</evidence>
<dbReference type="SUPFAM" id="SSF56801">
    <property type="entry name" value="Acetyl-CoA synthetase-like"/>
    <property type="match status" value="1"/>
</dbReference>
<dbReference type="EMBL" id="JAPWIJ010000001">
    <property type="protein sequence ID" value="MCZ4516909.1"/>
    <property type="molecule type" value="Genomic_DNA"/>
</dbReference>
<dbReference type="InterPro" id="IPR045851">
    <property type="entry name" value="AMP-bd_C_sf"/>
</dbReference>
<sequence length="517" mass="56572">MAIIDFFDRGWRAGPQSIAYRTDTEIWTYQDAGEMSCRIANALLDMGLQRESAVAVLSPNAPLAWICVLGVWRAGGAWVPLNPANPVAETATLLERFDVEVLFYDPSLRAQVDHLRQLGTSLTLIALGDDQEALDLADWIAEHPSTPPDIDYRMDDVIAVSPTGGTTGEPKGVMNTHRSFSVMVIHQMLALSYDAHESVVNLAAAPMTHTAGVLTLQTSARGGTVVVIERAAPDLILTAIETYGVTEIFLPPTVVYRLLDVLSDRTVDTSTLRYLLYASAPMSSEKLRLGIEQLGPVFIECYGQMEAPAAISFLRPEEHIVDGHIASDDRLSSCGRPYPLVDVVVKDPETGQRLASNETGEICVRGDLVMKGYYKDPIKTADVIKDGWLHTGDLGRLDGKGYLHLTDRKKDMIITGGFNVYPGQVEQVIWGHPAVEDCAVVGAPDDDWGERVTAVVELKPGLDAGEDEIIALCRASLGGVRTPKQVIFVDRLPRSVNGKVLKKDVRQRFWTKADRAI</sequence>
<reference evidence="3" key="1">
    <citation type="submission" date="2022-12" db="EMBL/GenBank/DDBJ databases">
        <authorList>
            <person name="Krivoruchko A.V."/>
            <person name="Elkin A."/>
        </authorList>
    </citation>
    <scope>NUCLEOTIDE SEQUENCE</scope>
    <source>
        <strain evidence="3">IEGM 1391</strain>
    </source>
</reference>
<feature type="domain" description="AMP-dependent synthetase/ligase" evidence="1">
    <location>
        <begin position="9"/>
        <end position="374"/>
    </location>
</feature>
<feature type="domain" description="AMP-binding enzyme C-terminal" evidence="2">
    <location>
        <begin position="424"/>
        <end position="499"/>
    </location>
</feature>
<evidence type="ECO:0000313" key="3">
    <source>
        <dbReference type="EMBL" id="MCZ4516909.1"/>
    </source>
</evidence>
<dbReference type="RefSeq" id="WP_269601550.1">
    <property type="nucleotide sequence ID" value="NZ_JAPWIJ010000001.1"/>
</dbReference>
<dbReference type="InterPro" id="IPR000873">
    <property type="entry name" value="AMP-dep_synth/lig_dom"/>
</dbReference>
<proteinExistence type="predicted"/>
<protein>
    <submittedName>
        <fullName evidence="3">AMP-binding protein</fullName>
    </submittedName>
</protein>
<evidence type="ECO:0000259" key="1">
    <source>
        <dbReference type="Pfam" id="PF00501"/>
    </source>
</evidence>
<comment type="caution">
    <text evidence="3">The sequence shown here is derived from an EMBL/GenBank/DDBJ whole genome shotgun (WGS) entry which is preliminary data.</text>
</comment>
<dbReference type="PANTHER" id="PTHR43767:SF7">
    <property type="entry name" value="MEDIUM_LONG-CHAIN-FATTY-ACID--COA LIGASE FADD8"/>
    <property type="match status" value="1"/>
</dbReference>
<evidence type="ECO:0000313" key="4">
    <source>
        <dbReference type="Proteomes" id="UP001081071"/>
    </source>
</evidence>
<accession>A0ABT4M7I1</accession>
<dbReference type="Pfam" id="PF13193">
    <property type="entry name" value="AMP-binding_C"/>
    <property type="match status" value="1"/>
</dbReference>
<gene>
    <name evidence="3" type="ORF">O4220_00165</name>
</gene>
<organism evidence="3 4">
    <name type="scientific">Rhodococcus ruber</name>
    <dbReference type="NCBI Taxonomy" id="1830"/>
    <lineage>
        <taxon>Bacteria</taxon>
        <taxon>Bacillati</taxon>
        <taxon>Actinomycetota</taxon>
        <taxon>Actinomycetes</taxon>
        <taxon>Mycobacteriales</taxon>
        <taxon>Nocardiaceae</taxon>
        <taxon>Rhodococcus</taxon>
    </lineage>
</organism>